<evidence type="ECO:0000256" key="1">
    <source>
        <dbReference type="SAM" id="SignalP"/>
    </source>
</evidence>
<keyword evidence="4" id="KW-1185">Reference proteome</keyword>
<dbReference type="InterPro" id="IPR057229">
    <property type="entry name" value="DUF7907"/>
</dbReference>
<sequence length="212" mass="23451">MRLLASLLASLAAITAVAAQTQTSNQTAPFYLKLTAENPDLNGNYLYAGHTGALQQTWLLFDSKPPANDTSVFFYWNYTIYNDVPSQTGLLTWLFPSRPSSPVPNLWLPLDLTLDIRSNVAHTYISSGPGYGIYVGWDGDNLYIPGAGTTDDSTNVPHVYPNVTSSFGLKLQQWYVCWVYFGSYYYQAVAWVTAGAPHNPTCEAVSIVREFV</sequence>
<evidence type="ECO:0000313" key="4">
    <source>
        <dbReference type="Proteomes" id="UP001286456"/>
    </source>
</evidence>
<feature type="domain" description="DUF7907" evidence="2">
    <location>
        <begin position="28"/>
        <end position="211"/>
    </location>
</feature>
<dbReference type="AlphaFoldDB" id="A0AAE0IYY5"/>
<comment type="caution">
    <text evidence="3">The sequence shown here is derived from an EMBL/GenBank/DDBJ whole genome shotgun (WGS) entry which is preliminary data.</text>
</comment>
<feature type="signal peptide" evidence="1">
    <location>
        <begin position="1"/>
        <end position="19"/>
    </location>
</feature>
<dbReference type="Pfam" id="PF25484">
    <property type="entry name" value="DUF7907"/>
    <property type="match status" value="1"/>
</dbReference>
<dbReference type="EMBL" id="JAUEPO010000002">
    <property type="protein sequence ID" value="KAK3333126.1"/>
    <property type="molecule type" value="Genomic_DNA"/>
</dbReference>
<dbReference type="Proteomes" id="UP001286456">
    <property type="component" value="Unassembled WGS sequence"/>
</dbReference>
<organism evidence="3 4">
    <name type="scientific">Cercophora scortea</name>
    <dbReference type="NCBI Taxonomy" id="314031"/>
    <lineage>
        <taxon>Eukaryota</taxon>
        <taxon>Fungi</taxon>
        <taxon>Dikarya</taxon>
        <taxon>Ascomycota</taxon>
        <taxon>Pezizomycotina</taxon>
        <taxon>Sordariomycetes</taxon>
        <taxon>Sordariomycetidae</taxon>
        <taxon>Sordariales</taxon>
        <taxon>Lasiosphaeriaceae</taxon>
        <taxon>Cercophora</taxon>
    </lineage>
</organism>
<proteinExistence type="predicted"/>
<protein>
    <recommendedName>
        <fullName evidence="2">DUF7907 domain-containing protein</fullName>
    </recommendedName>
</protein>
<feature type="chain" id="PRO_5042008313" description="DUF7907 domain-containing protein" evidence="1">
    <location>
        <begin position="20"/>
        <end position="212"/>
    </location>
</feature>
<reference evidence="3" key="2">
    <citation type="submission" date="2023-06" db="EMBL/GenBank/DDBJ databases">
        <authorList>
            <consortium name="Lawrence Berkeley National Laboratory"/>
            <person name="Haridas S."/>
            <person name="Hensen N."/>
            <person name="Bonometti L."/>
            <person name="Westerberg I."/>
            <person name="Brannstrom I.O."/>
            <person name="Guillou S."/>
            <person name="Cros-Aarteil S."/>
            <person name="Calhoun S."/>
            <person name="Kuo A."/>
            <person name="Mondo S."/>
            <person name="Pangilinan J."/>
            <person name="Riley R."/>
            <person name="Labutti K."/>
            <person name="Andreopoulos B."/>
            <person name="Lipzen A."/>
            <person name="Chen C."/>
            <person name="Yanf M."/>
            <person name="Daum C."/>
            <person name="Ng V."/>
            <person name="Clum A."/>
            <person name="Steindorff A."/>
            <person name="Ohm R."/>
            <person name="Martin F."/>
            <person name="Silar P."/>
            <person name="Natvig D."/>
            <person name="Lalanne C."/>
            <person name="Gautier V."/>
            <person name="Ament-Velasquez S.L."/>
            <person name="Kruys A."/>
            <person name="Hutchinson M.I."/>
            <person name="Powell A.J."/>
            <person name="Barry K."/>
            <person name="Miller A.N."/>
            <person name="Grigoriev I.V."/>
            <person name="Debuchy R."/>
            <person name="Gladieux P."/>
            <person name="Thoren M.H."/>
            <person name="Johannesson H."/>
        </authorList>
    </citation>
    <scope>NUCLEOTIDE SEQUENCE</scope>
    <source>
        <strain evidence="3">SMH4131-1</strain>
    </source>
</reference>
<evidence type="ECO:0000259" key="2">
    <source>
        <dbReference type="Pfam" id="PF25484"/>
    </source>
</evidence>
<keyword evidence="1" id="KW-0732">Signal</keyword>
<accession>A0AAE0IYY5</accession>
<name>A0AAE0IYY5_9PEZI</name>
<evidence type="ECO:0000313" key="3">
    <source>
        <dbReference type="EMBL" id="KAK3333126.1"/>
    </source>
</evidence>
<gene>
    <name evidence="3" type="ORF">B0T19DRAFT_439913</name>
</gene>
<reference evidence="3" key="1">
    <citation type="journal article" date="2023" name="Mol. Phylogenet. Evol.">
        <title>Genome-scale phylogeny and comparative genomics of the fungal order Sordariales.</title>
        <authorList>
            <person name="Hensen N."/>
            <person name="Bonometti L."/>
            <person name="Westerberg I."/>
            <person name="Brannstrom I.O."/>
            <person name="Guillou S."/>
            <person name="Cros-Aarteil S."/>
            <person name="Calhoun S."/>
            <person name="Haridas S."/>
            <person name="Kuo A."/>
            <person name="Mondo S."/>
            <person name="Pangilinan J."/>
            <person name="Riley R."/>
            <person name="LaButti K."/>
            <person name="Andreopoulos B."/>
            <person name="Lipzen A."/>
            <person name="Chen C."/>
            <person name="Yan M."/>
            <person name="Daum C."/>
            <person name="Ng V."/>
            <person name="Clum A."/>
            <person name="Steindorff A."/>
            <person name="Ohm R.A."/>
            <person name="Martin F."/>
            <person name="Silar P."/>
            <person name="Natvig D.O."/>
            <person name="Lalanne C."/>
            <person name="Gautier V."/>
            <person name="Ament-Velasquez S.L."/>
            <person name="Kruys A."/>
            <person name="Hutchinson M.I."/>
            <person name="Powell A.J."/>
            <person name="Barry K."/>
            <person name="Miller A.N."/>
            <person name="Grigoriev I.V."/>
            <person name="Debuchy R."/>
            <person name="Gladieux P."/>
            <person name="Hiltunen Thoren M."/>
            <person name="Johannesson H."/>
        </authorList>
    </citation>
    <scope>NUCLEOTIDE SEQUENCE</scope>
    <source>
        <strain evidence="3">SMH4131-1</strain>
    </source>
</reference>